<reference evidence="2 3" key="1">
    <citation type="journal article" date="2019" name="Nat. Ecol. Evol.">
        <title>Megaphylogeny resolves global patterns of mushroom evolution.</title>
        <authorList>
            <person name="Varga T."/>
            <person name="Krizsan K."/>
            <person name="Foldi C."/>
            <person name="Dima B."/>
            <person name="Sanchez-Garcia M."/>
            <person name="Sanchez-Ramirez S."/>
            <person name="Szollosi G.J."/>
            <person name="Szarkandi J.G."/>
            <person name="Papp V."/>
            <person name="Albert L."/>
            <person name="Andreopoulos W."/>
            <person name="Angelini C."/>
            <person name="Antonin V."/>
            <person name="Barry K.W."/>
            <person name="Bougher N.L."/>
            <person name="Buchanan P."/>
            <person name="Buyck B."/>
            <person name="Bense V."/>
            <person name="Catcheside P."/>
            <person name="Chovatia M."/>
            <person name="Cooper J."/>
            <person name="Damon W."/>
            <person name="Desjardin D."/>
            <person name="Finy P."/>
            <person name="Geml J."/>
            <person name="Haridas S."/>
            <person name="Hughes K."/>
            <person name="Justo A."/>
            <person name="Karasinski D."/>
            <person name="Kautmanova I."/>
            <person name="Kiss B."/>
            <person name="Kocsube S."/>
            <person name="Kotiranta H."/>
            <person name="LaButti K.M."/>
            <person name="Lechner B.E."/>
            <person name="Liimatainen K."/>
            <person name="Lipzen A."/>
            <person name="Lukacs Z."/>
            <person name="Mihaltcheva S."/>
            <person name="Morgado L.N."/>
            <person name="Niskanen T."/>
            <person name="Noordeloos M.E."/>
            <person name="Ohm R.A."/>
            <person name="Ortiz-Santana B."/>
            <person name="Ovrebo C."/>
            <person name="Racz N."/>
            <person name="Riley R."/>
            <person name="Savchenko A."/>
            <person name="Shiryaev A."/>
            <person name="Soop K."/>
            <person name="Spirin V."/>
            <person name="Szebenyi C."/>
            <person name="Tomsovsky M."/>
            <person name="Tulloss R.E."/>
            <person name="Uehling J."/>
            <person name="Grigoriev I.V."/>
            <person name="Vagvolgyi C."/>
            <person name="Papp T."/>
            <person name="Martin F.M."/>
            <person name="Miettinen O."/>
            <person name="Hibbett D.S."/>
            <person name="Nagy L.G."/>
        </authorList>
    </citation>
    <scope>NUCLEOTIDE SEQUENCE [LARGE SCALE GENOMIC DNA]</scope>
    <source>
        <strain evidence="2 3">FP101781</strain>
    </source>
</reference>
<proteinExistence type="predicted"/>
<comment type="caution">
    <text evidence="2">The sequence shown here is derived from an EMBL/GenBank/DDBJ whole genome shotgun (WGS) entry which is preliminary data.</text>
</comment>
<gene>
    <name evidence="2" type="ORF">FA13DRAFT_180488</name>
</gene>
<evidence type="ECO:0000256" key="1">
    <source>
        <dbReference type="SAM" id="MobiDB-lite"/>
    </source>
</evidence>
<dbReference type="EMBL" id="QPFP01000013">
    <property type="protein sequence ID" value="TEB33047.1"/>
    <property type="molecule type" value="Genomic_DNA"/>
</dbReference>
<evidence type="ECO:0000313" key="3">
    <source>
        <dbReference type="Proteomes" id="UP000298030"/>
    </source>
</evidence>
<feature type="region of interest" description="Disordered" evidence="1">
    <location>
        <begin position="195"/>
        <end position="220"/>
    </location>
</feature>
<dbReference type="Proteomes" id="UP000298030">
    <property type="component" value="Unassembled WGS sequence"/>
</dbReference>
<keyword evidence="3" id="KW-1185">Reference proteome</keyword>
<sequence>MDPSGTDQTARLVSVEATGPTTRRRVRQASLQSCRQQVWNGLKTAPCSVISLCTLSEALPTKTCIIAGPTACQTASGLINSGATGGLSLNATLNLFTQQHRRDPSMIKVEARSPSPAQLKHRAAPPERARTIHPVSYSNFRIVSAEARSDAPLAALLDAAYRENDSLREEIRQREEREKRILGLLLWHEQAVQKSGKVGTTPRPSSGLYAANPRNPSQDKDFYHVRHNPLLTLGRPPDQAYTLANRSNGKENHLKTNSYRSETRALELPKASGKMSVSGASSDAPRVRILAFSRALLLSGLQAHRDCVA</sequence>
<name>A0A4Y7TFU1_COPMI</name>
<accession>A0A4Y7TFU1</accession>
<organism evidence="2 3">
    <name type="scientific">Coprinellus micaceus</name>
    <name type="common">Glistening ink-cap mushroom</name>
    <name type="synonym">Coprinus micaceus</name>
    <dbReference type="NCBI Taxonomy" id="71717"/>
    <lineage>
        <taxon>Eukaryota</taxon>
        <taxon>Fungi</taxon>
        <taxon>Dikarya</taxon>
        <taxon>Basidiomycota</taxon>
        <taxon>Agaricomycotina</taxon>
        <taxon>Agaricomycetes</taxon>
        <taxon>Agaricomycetidae</taxon>
        <taxon>Agaricales</taxon>
        <taxon>Agaricineae</taxon>
        <taxon>Psathyrellaceae</taxon>
        <taxon>Coprinellus</taxon>
    </lineage>
</organism>
<feature type="region of interest" description="Disordered" evidence="1">
    <location>
        <begin position="109"/>
        <end position="128"/>
    </location>
</feature>
<dbReference type="AlphaFoldDB" id="A0A4Y7TFU1"/>
<evidence type="ECO:0000313" key="2">
    <source>
        <dbReference type="EMBL" id="TEB33047.1"/>
    </source>
</evidence>
<protein>
    <submittedName>
        <fullName evidence="2">Uncharacterized protein</fullName>
    </submittedName>
</protein>